<dbReference type="AlphaFoldDB" id="A0A371XDS1"/>
<evidence type="ECO:0000313" key="1">
    <source>
        <dbReference type="EMBL" id="RFC67371.1"/>
    </source>
</evidence>
<proteinExistence type="predicted"/>
<sequence>MSLNDAQGSCSAANADYSAMWDCVRGRVANGTAGMMNNEMGIRYMAYGDALNEQYRAGQVSSAQAKYLLSQELARGNAEFNAKYHPTVCRTQVVFGTLQTMCN</sequence>
<dbReference type="Proteomes" id="UP000262379">
    <property type="component" value="Unassembled WGS sequence"/>
</dbReference>
<accession>A0A371XDS1</accession>
<protein>
    <submittedName>
        <fullName evidence="1">Uncharacterized protein</fullName>
    </submittedName>
</protein>
<reference evidence="2" key="1">
    <citation type="submission" date="2018-08" db="EMBL/GenBank/DDBJ databases">
        <authorList>
            <person name="Im W.T."/>
        </authorList>
    </citation>
    <scope>NUCLEOTIDE SEQUENCE [LARGE SCALE GENOMIC DNA]</scope>
    <source>
        <strain evidence="2">LA-28</strain>
    </source>
</reference>
<gene>
    <name evidence="1" type="ORF">DY251_12600</name>
</gene>
<comment type="caution">
    <text evidence="1">The sequence shown here is derived from an EMBL/GenBank/DDBJ whole genome shotgun (WGS) entry which is preliminary data.</text>
</comment>
<organism evidence="1 2">
    <name type="scientific">Mesorhizobium denitrificans</name>
    <dbReference type="NCBI Taxonomy" id="2294114"/>
    <lineage>
        <taxon>Bacteria</taxon>
        <taxon>Pseudomonadati</taxon>
        <taxon>Pseudomonadota</taxon>
        <taxon>Alphaproteobacteria</taxon>
        <taxon>Hyphomicrobiales</taxon>
        <taxon>Phyllobacteriaceae</taxon>
        <taxon>Mesorhizobium</taxon>
    </lineage>
</organism>
<dbReference type="EMBL" id="QURN01000008">
    <property type="protein sequence ID" value="RFC67371.1"/>
    <property type="molecule type" value="Genomic_DNA"/>
</dbReference>
<name>A0A371XDS1_9HYPH</name>
<evidence type="ECO:0000313" key="2">
    <source>
        <dbReference type="Proteomes" id="UP000262379"/>
    </source>
</evidence>
<keyword evidence="2" id="KW-1185">Reference proteome</keyword>